<dbReference type="Pfam" id="PF02174">
    <property type="entry name" value="IRS"/>
    <property type="match status" value="1"/>
</dbReference>
<evidence type="ECO:0000256" key="3">
    <source>
        <dbReference type="SAM" id="MobiDB-lite"/>
    </source>
</evidence>
<feature type="region of interest" description="Disordered" evidence="3">
    <location>
        <begin position="258"/>
        <end position="298"/>
    </location>
</feature>
<dbReference type="GO" id="GO:0005737">
    <property type="term" value="C:cytoplasm"/>
    <property type="evidence" value="ECO:0007669"/>
    <property type="project" value="TreeGrafter"/>
</dbReference>
<evidence type="ECO:0000259" key="4">
    <source>
        <dbReference type="PROSITE" id="PS50003"/>
    </source>
</evidence>
<feature type="domain" description="PH" evidence="4">
    <location>
        <begin position="5"/>
        <end position="120"/>
    </location>
</feature>
<feature type="non-terminal residue" evidence="6">
    <location>
        <position position="1"/>
    </location>
</feature>
<evidence type="ECO:0000313" key="6">
    <source>
        <dbReference type="EMBL" id="NXW91633.1"/>
    </source>
</evidence>
<dbReference type="PROSITE" id="PS51064">
    <property type="entry name" value="IRS_PTB"/>
    <property type="match status" value="1"/>
</dbReference>
<feature type="domain" description="IRS-type PTB" evidence="5">
    <location>
        <begin position="160"/>
        <end position="264"/>
    </location>
</feature>
<dbReference type="PANTHER" id="PTHR21258">
    <property type="entry name" value="DOCKING PROTEIN RELATED"/>
    <property type="match status" value="1"/>
</dbReference>
<evidence type="ECO:0000259" key="5">
    <source>
        <dbReference type="PROSITE" id="PS51064"/>
    </source>
</evidence>
<dbReference type="InterPro" id="IPR001849">
    <property type="entry name" value="PH_domain"/>
</dbReference>
<gene>
    <name evidence="6" type="primary">Dok2</name>
    <name evidence="6" type="ORF">ALOBEC_R09307</name>
</gene>
<dbReference type="InterPro" id="IPR050996">
    <property type="entry name" value="Docking_Protein_DOK"/>
</dbReference>
<keyword evidence="7" id="KW-1185">Reference proteome</keyword>
<dbReference type="AlphaFoldDB" id="A0A7L4FZD3"/>
<dbReference type="CDD" id="cd01203">
    <property type="entry name" value="PTB_DOK1_DOK2_DOK3"/>
    <property type="match status" value="1"/>
</dbReference>
<dbReference type="InterPro" id="IPR037751">
    <property type="entry name" value="Dok1/2/3_PTB"/>
</dbReference>
<keyword evidence="2" id="KW-0597">Phosphoprotein</keyword>
<dbReference type="SMART" id="SM01244">
    <property type="entry name" value="IRS"/>
    <property type="match status" value="1"/>
</dbReference>
<feature type="non-terminal residue" evidence="6">
    <location>
        <position position="471"/>
    </location>
</feature>
<comment type="caution">
    <text evidence="6">The sequence shown here is derived from an EMBL/GenBank/DDBJ whole genome shotgun (WGS) entry which is preliminary data.</text>
</comment>
<dbReference type="CDD" id="cd14676">
    <property type="entry name" value="PH_DOK1_2_3"/>
    <property type="match status" value="1"/>
</dbReference>
<dbReference type="Proteomes" id="UP000541332">
    <property type="component" value="Unassembled WGS sequence"/>
</dbReference>
<dbReference type="GO" id="GO:0007265">
    <property type="term" value="P:Ras protein signal transduction"/>
    <property type="evidence" value="ECO:0007669"/>
    <property type="project" value="TreeGrafter"/>
</dbReference>
<dbReference type="PROSITE" id="PS50003">
    <property type="entry name" value="PH_DOMAIN"/>
    <property type="match status" value="1"/>
</dbReference>
<evidence type="ECO:0000313" key="7">
    <source>
        <dbReference type="Proteomes" id="UP000541332"/>
    </source>
</evidence>
<dbReference type="SMART" id="SM00233">
    <property type="entry name" value="PH"/>
    <property type="match status" value="1"/>
</dbReference>
<comment type="similarity">
    <text evidence="1">Belongs to the DOK family. Type A subfamily.</text>
</comment>
<dbReference type="OrthoDB" id="6020914at2759"/>
<dbReference type="InterPro" id="IPR002404">
    <property type="entry name" value="IRS_PTB"/>
</dbReference>
<reference evidence="6 7" key="1">
    <citation type="submission" date="2020-02" db="EMBL/GenBank/DDBJ databases">
        <title>Bird 10,000 Genomes (B10K) Project - Family phase.</title>
        <authorList>
            <person name="Zhang G."/>
        </authorList>
    </citation>
    <scope>NUCLEOTIDE SEQUENCE [LARGE SCALE GENOMIC DNA]</scope>
    <source>
        <strain evidence="6">B10K-DU-006-06</strain>
    </source>
</reference>
<accession>A0A7L4FZD3</accession>
<evidence type="ECO:0000256" key="1">
    <source>
        <dbReference type="ARBA" id="ARBA00010955"/>
    </source>
</evidence>
<dbReference type="SMART" id="SM00310">
    <property type="entry name" value="PTBI"/>
    <property type="match status" value="1"/>
</dbReference>
<evidence type="ECO:0000256" key="2">
    <source>
        <dbReference type="ARBA" id="ARBA00022553"/>
    </source>
</evidence>
<protein>
    <submittedName>
        <fullName evidence="6">DOK2 protein</fullName>
    </submittedName>
</protein>
<dbReference type="SUPFAM" id="SSF50729">
    <property type="entry name" value="PH domain-like"/>
    <property type="match status" value="2"/>
</dbReference>
<dbReference type="EMBL" id="VWYH01008195">
    <property type="protein sequence ID" value="NXW91633.1"/>
    <property type="molecule type" value="Genomic_DNA"/>
</dbReference>
<feature type="compositionally biased region" description="Basic and acidic residues" evidence="3">
    <location>
        <begin position="260"/>
        <end position="275"/>
    </location>
</feature>
<dbReference type="InterPro" id="IPR011993">
    <property type="entry name" value="PH-like_dom_sf"/>
</dbReference>
<sequence length="471" mass="52688">RMEEAVVKQGVLHLQLQQTFGKKWRKFWGVLYRESSCSTARLELFEGSVPPNAEKLRKGEGSKRLVKLSDCVHVAEASGDATCPRDTVPFLLETTDKRYLLAADGAEAKGWILKLCELAFPRSREEQAAGKDGQQTALGIDGEFSMEENTLYSSRGKAGSEQVFKVTVRATESSERCRLWGRCILRAGEEALELLDFQTSDIIYSWPYRFLRRFGRDKVTFSFEAGRRCASGEGNFEFETRQGNEIFQAIESAINLHRGRGAEESRRGGPGDDAPRPLGHAKMPSWAQGHEEPRATNADCPYAEPCNALHRGNPPGRRQDAPAKATTECEYAVPFDTIAKTFGAHKFSSVARGPENVPDPFYHSIGEVGTQTSKQPPPCRTAAKPEHIYDEPEGFSAQTIYDEPEEVKGEAWRLQAAVEEPPGHEYPYNPQRDDYAVPKRSVPVRQPFLLQGKEWLGDTEYDNVVLKLAKK</sequence>
<dbReference type="Gene3D" id="2.30.29.30">
    <property type="entry name" value="Pleckstrin-homology domain (PH domain)/Phosphotyrosine-binding domain (PTB)"/>
    <property type="match status" value="2"/>
</dbReference>
<name>A0A7L4FZD3_9COLU</name>
<proteinExistence type="inferred from homology"/>
<dbReference type="GO" id="GO:0043410">
    <property type="term" value="P:positive regulation of MAPK cascade"/>
    <property type="evidence" value="ECO:0007669"/>
    <property type="project" value="TreeGrafter"/>
</dbReference>
<organism evidence="6 7">
    <name type="scientific">Pampusana beccarii</name>
    <name type="common">Western bronze ground-dove</name>
    <dbReference type="NCBI Taxonomy" id="2953425"/>
    <lineage>
        <taxon>Eukaryota</taxon>
        <taxon>Metazoa</taxon>
        <taxon>Chordata</taxon>
        <taxon>Craniata</taxon>
        <taxon>Vertebrata</taxon>
        <taxon>Euteleostomi</taxon>
        <taxon>Archelosauria</taxon>
        <taxon>Archosauria</taxon>
        <taxon>Dinosauria</taxon>
        <taxon>Saurischia</taxon>
        <taxon>Theropoda</taxon>
        <taxon>Coelurosauria</taxon>
        <taxon>Aves</taxon>
        <taxon>Neognathae</taxon>
        <taxon>Neoaves</taxon>
        <taxon>Columbimorphae</taxon>
        <taxon>Columbiformes</taxon>
        <taxon>Columbidae</taxon>
        <taxon>Pampusana</taxon>
    </lineage>
</organism>
<dbReference type="GO" id="GO:0007169">
    <property type="term" value="P:cell surface receptor protein tyrosine kinase signaling pathway"/>
    <property type="evidence" value="ECO:0007669"/>
    <property type="project" value="TreeGrafter"/>
</dbReference>
<dbReference type="PANTHER" id="PTHR21258:SF14">
    <property type="entry name" value="DOCKING PROTEIN 2"/>
    <property type="match status" value="1"/>
</dbReference>